<dbReference type="Gene3D" id="2.30.29.30">
    <property type="entry name" value="Pleckstrin-homology domain (PH domain)/Phosphotyrosine-binding domain (PTB)"/>
    <property type="match status" value="1"/>
</dbReference>
<accession>A0AAW1INY1</accession>
<proteinExistence type="inferred from homology"/>
<comment type="caution">
    <text evidence="4">The sequence shown here is derived from an EMBL/GenBank/DDBJ whole genome shotgun (WGS) entry which is preliminary data.</text>
</comment>
<dbReference type="SMART" id="SM00568">
    <property type="entry name" value="GRAM"/>
    <property type="match status" value="1"/>
</dbReference>
<dbReference type="Proteomes" id="UP001443914">
    <property type="component" value="Unassembled WGS sequence"/>
</dbReference>
<dbReference type="InterPro" id="IPR011993">
    <property type="entry name" value="PH-like_dom_sf"/>
</dbReference>
<dbReference type="PANTHER" id="PTHR31969">
    <property type="entry name" value="GEM-LIKE PROTEIN 2"/>
    <property type="match status" value="1"/>
</dbReference>
<dbReference type="Pfam" id="PF02893">
    <property type="entry name" value="GRAM"/>
    <property type="match status" value="1"/>
</dbReference>
<keyword evidence="2" id="KW-0732">Signal</keyword>
<keyword evidence="5" id="KW-1185">Reference proteome</keyword>
<comment type="similarity">
    <text evidence="1">Belongs to the GEM family.</text>
</comment>
<dbReference type="InterPro" id="IPR004182">
    <property type="entry name" value="GRAM"/>
</dbReference>
<organism evidence="4 5">
    <name type="scientific">Saponaria officinalis</name>
    <name type="common">Common soapwort</name>
    <name type="synonym">Lychnis saponaria</name>
    <dbReference type="NCBI Taxonomy" id="3572"/>
    <lineage>
        <taxon>Eukaryota</taxon>
        <taxon>Viridiplantae</taxon>
        <taxon>Streptophyta</taxon>
        <taxon>Embryophyta</taxon>
        <taxon>Tracheophyta</taxon>
        <taxon>Spermatophyta</taxon>
        <taxon>Magnoliopsida</taxon>
        <taxon>eudicotyledons</taxon>
        <taxon>Gunneridae</taxon>
        <taxon>Pentapetalae</taxon>
        <taxon>Caryophyllales</taxon>
        <taxon>Caryophyllaceae</taxon>
        <taxon>Caryophylleae</taxon>
        <taxon>Saponaria</taxon>
    </lineage>
</organism>
<evidence type="ECO:0000313" key="5">
    <source>
        <dbReference type="Proteomes" id="UP001443914"/>
    </source>
</evidence>
<evidence type="ECO:0000259" key="3">
    <source>
        <dbReference type="SMART" id="SM00568"/>
    </source>
</evidence>
<feature type="signal peptide" evidence="2">
    <location>
        <begin position="1"/>
        <end position="29"/>
    </location>
</feature>
<dbReference type="AlphaFoldDB" id="A0AAW1INY1"/>
<sequence>MHACMPQLTHACTLFLLLYIPPLFHLIHSFPLNNHLNLQATVIKRLPSTTSKVKEKKVKMNVSESLISRSLKLLPAPSSHVNGSLTIKHRKFESLLSTVNKLVKGKLGVLGAKSVKGGVEKVFNRLFSVRQAGEQVLKASQCCLYTTAGPIQGRLFISTHKLAFCSHAPVVKVSSPDGASLGFHYKIVIPLTKIERMNKSESMKKPSQKYMQVVTTDEYEFWFTGFRSYNNTLKCLQQAISQTLI</sequence>
<name>A0AAW1INY1_SAPOF</name>
<evidence type="ECO:0000256" key="2">
    <source>
        <dbReference type="SAM" id="SignalP"/>
    </source>
</evidence>
<dbReference type="InterPro" id="IPR037848">
    <property type="entry name" value="GEM-like"/>
</dbReference>
<evidence type="ECO:0000256" key="1">
    <source>
        <dbReference type="ARBA" id="ARBA00009414"/>
    </source>
</evidence>
<feature type="domain" description="GRAM" evidence="3">
    <location>
        <begin position="121"/>
        <end position="201"/>
    </location>
</feature>
<dbReference type="EMBL" id="JBDFQZ010000009">
    <property type="protein sequence ID" value="KAK9691450.1"/>
    <property type="molecule type" value="Genomic_DNA"/>
</dbReference>
<reference evidence="4" key="1">
    <citation type="submission" date="2024-03" db="EMBL/GenBank/DDBJ databases">
        <title>WGS assembly of Saponaria officinalis var. Norfolk2.</title>
        <authorList>
            <person name="Jenkins J."/>
            <person name="Shu S."/>
            <person name="Grimwood J."/>
            <person name="Barry K."/>
            <person name="Goodstein D."/>
            <person name="Schmutz J."/>
            <person name="Leebens-Mack J."/>
            <person name="Osbourn A."/>
        </authorList>
    </citation>
    <scope>NUCLEOTIDE SEQUENCE [LARGE SCALE GENOMIC DNA]</scope>
    <source>
        <strain evidence="4">JIC</strain>
    </source>
</reference>
<gene>
    <name evidence="4" type="ORF">RND81_09G197200</name>
</gene>
<evidence type="ECO:0000313" key="4">
    <source>
        <dbReference type="EMBL" id="KAK9691450.1"/>
    </source>
</evidence>
<feature type="chain" id="PRO_5043373870" description="GRAM domain-containing protein" evidence="2">
    <location>
        <begin position="30"/>
        <end position="245"/>
    </location>
</feature>
<protein>
    <recommendedName>
        <fullName evidence="3">GRAM domain-containing protein</fullName>
    </recommendedName>
</protein>